<dbReference type="EnsemblPlants" id="Kaladp0081s0143.1.v1.1">
    <property type="protein sequence ID" value="Kaladp0081s0143.1.v1.1"/>
    <property type="gene ID" value="Kaladp0081s0143.v1.1"/>
</dbReference>
<protein>
    <submittedName>
        <fullName evidence="1">Uncharacterized protein</fullName>
    </submittedName>
</protein>
<accession>A0A7N0UQY6</accession>
<dbReference type="Proteomes" id="UP000594263">
    <property type="component" value="Unplaced"/>
</dbReference>
<keyword evidence="2" id="KW-1185">Reference proteome</keyword>
<evidence type="ECO:0000313" key="2">
    <source>
        <dbReference type="Proteomes" id="UP000594263"/>
    </source>
</evidence>
<reference evidence="1" key="1">
    <citation type="submission" date="2021-01" db="UniProtKB">
        <authorList>
            <consortium name="EnsemblPlants"/>
        </authorList>
    </citation>
    <scope>IDENTIFICATION</scope>
</reference>
<dbReference type="AlphaFoldDB" id="A0A7N0UQY6"/>
<dbReference type="Gramene" id="Kaladp0081s0143.1.v1.1">
    <property type="protein sequence ID" value="Kaladp0081s0143.1.v1.1"/>
    <property type="gene ID" value="Kaladp0081s0143.v1.1"/>
</dbReference>
<organism evidence="1 2">
    <name type="scientific">Kalanchoe fedtschenkoi</name>
    <name type="common">Lavender scallops</name>
    <name type="synonym">South American air plant</name>
    <dbReference type="NCBI Taxonomy" id="63787"/>
    <lineage>
        <taxon>Eukaryota</taxon>
        <taxon>Viridiplantae</taxon>
        <taxon>Streptophyta</taxon>
        <taxon>Embryophyta</taxon>
        <taxon>Tracheophyta</taxon>
        <taxon>Spermatophyta</taxon>
        <taxon>Magnoliopsida</taxon>
        <taxon>eudicotyledons</taxon>
        <taxon>Gunneridae</taxon>
        <taxon>Pentapetalae</taxon>
        <taxon>Saxifragales</taxon>
        <taxon>Crassulaceae</taxon>
        <taxon>Kalanchoe</taxon>
    </lineage>
</organism>
<sequence>MLSGKYITVVSDRYSWIKEKVNEGSLCPHGGYNDFVNCTFEKCTLTAKKTSRGKQALDAPS</sequence>
<evidence type="ECO:0000313" key="1">
    <source>
        <dbReference type="EnsemblPlants" id="Kaladp0081s0143.1.v1.1"/>
    </source>
</evidence>
<proteinExistence type="predicted"/>
<name>A0A7N0UQY6_KALFE</name>